<dbReference type="PANTHER" id="PTHR31435:SF10">
    <property type="entry name" value="BSR4717 PROTEIN"/>
    <property type="match status" value="1"/>
</dbReference>
<proteinExistence type="predicted"/>
<dbReference type="PANTHER" id="PTHR31435">
    <property type="entry name" value="PROTEIN NATD1"/>
    <property type="match status" value="1"/>
</dbReference>
<evidence type="ECO:0000259" key="2">
    <source>
        <dbReference type="PROSITE" id="PS51729"/>
    </source>
</evidence>
<sequence>MALQVIDSPERQRYEAVREGTVLGFTAYEHMNQVLVLTHTEVDPALEGQGIGGALTRAVLDQARSRRLRVLALCPFVRVWLENHPDYHDLEYRLPASRVTD</sequence>
<keyword evidence="3" id="KW-0808">Transferase</keyword>
<accession>H5XNJ1</accession>
<dbReference type="eggNOG" id="COG2388">
    <property type="taxonomic scope" value="Bacteria"/>
</dbReference>
<dbReference type="InterPro" id="IPR045057">
    <property type="entry name" value="Gcn5-rel_NAT"/>
</dbReference>
<feature type="domain" description="N-acetyltransferase" evidence="2">
    <location>
        <begin position="6"/>
        <end position="92"/>
    </location>
</feature>
<dbReference type="Pfam" id="PF14542">
    <property type="entry name" value="Acetyltransf_CG"/>
    <property type="match status" value="1"/>
</dbReference>
<name>H5XNJ1_9PSEU</name>
<dbReference type="InterPro" id="IPR016181">
    <property type="entry name" value="Acyl_CoA_acyltransferase"/>
</dbReference>
<feature type="domain" description="N-acetyltransferase" evidence="1">
    <location>
        <begin position="1"/>
        <end position="101"/>
    </location>
</feature>
<keyword evidence="4" id="KW-1185">Reference proteome</keyword>
<dbReference type="PROSITE" id="PS51186">
    <property type="entry name" value="GNAT"/>
    <property type="match status" value="1"/>
</dbReference>
<dbReference type="HOGENOM" id="CLU_132888_0_0_11"/>
<protein>
    <submittedName>
        <fullName evidence="3">Putative acetyltransferase</fullName>
    </submittedName>
</protein>
<reference evidence="3 4" key="1">
    <citation type="submission" date="2011-11" db="EMBL/GenBank/DDBJ databases">
        <title>The Noncontiguous Finished sequence of Saccharomonospora cyanea NA-134.</title>
        <authorList>
            <consortium name="US DOE Joint Genome Institute"/>
            <person name="Lucas S."/>
            <person name="Han J."/>
            <person name="Lapidus A."/>
            <person name="Cheng J.-F."/>
            <person name="Goodwin L."/>
            <person name="Pitluck S."/>
            <person name="Peters L."/>
            <person name="Ovchinnikova G."/>
            <person name="Lu M."/>
            <person name="Detter J.C."/>
            <person name="Han C."/>
            <person name="Tapia R."/>
            <person name="Land M."/>
            <person name="Hauser L."/>
            <person name="Kyrpides N."/>
            <person name="Ivanova N."/>
            <person name="Pagani I."/>
            <person name="Brambilla E.-M."/>
            <person name="Klenk H.-P."/>
            <person name="Woyke T."/>
        </authorList>
    </citation>
    <scope>NUCLEOTIDE SEQUENCE [LARGE SCALE GENOMIC DNA]</scope>
    <source>
        <strain evidence="3 4">NA-134</strain>
    </source>
</reference>
<dbReference type="InterPro" id="IPR031165">
    <property type="entry name" value="GNAT_YJDJ"/>
</dbReference>
<dbReference type="OrthoDB" id="5405911at2"/>
<dbReference type="SUPFAM" id="SSF55729">
    <property type="entry name" value="Acyl-CoA N-acyltransferases (Nat)"/>
    <property type="match status" value="1"/>
</dbReference>
<dbReference type="EMBL" id="CM001440">
    <property type="protein sequence ID" value="EHR61052.1"/>
    <property type="molecule type" value="Genomic_DNA"/>
</dbReference>
<organism evidence="3 4">
    <name type="scientific">Saccharomonospora cyanea NA-134</name>
    <dbReference type="NCBI Taxonomy" id="882082"/>
    <lineage>
        <taxon>Bacteria</taxon>
        <taxon>Bacillati</taxon>
        <taxon>Actinomycetota</taxon>
        <taxon>Actinomycetes</taxon>
        <taxon>Pseudonocardiales</taxon>
        <taxon>Pseudonocardiaceae</taxon>
        <taxon>Saccharomonospora</taxon>
    </lineage>
</organism>
<dbReference type="STRING" id="882082.SaccyDRAFT_2163"/>
<dbReference type="CDD" id="cd04301">
    <property type="entry name" value="NAT_SF"/>
    <property type="match status" value="1"/>
</dbReference>
<dbReference type="RefSeq" id="WP_005456039.1">
    <property type="nucleotide sequence ID" value="NZ_CM001440.1"/>
</dbReference>
<dbReference type="GO" id="GO:0016747">
    <property type="term" value="F:acyltransferase activity, transferring groups other than amino-acyl groups"/>
    <property type="evidence" value="ECO:0007669"/>
    <property type="project" value="InterPro"/>
</dbReference>
<evidence type="ECO:0000313" key="3">
    <source>
        <dbReference type="EMBL" id="EHR61052.1"/>
    </source>
</evidence>
<dbReference type="AlphaFoldDB" id="H5XNJ1"/>
<gene>
    <name evidence="3" type="ORF">SaccyDRAFT_2163</name>
</gene>
<dbReference type="PROSITE" id="PS51729">
    <property type="entry name" value="GNAT_YJDJ"/>
    <property type="match status" value="1"/>
</dbReference>
<dbReference type="Proteomes" id="UP000002791">
    <property type="component" value="Chromosome"/>
</dbReference>
<dbReference type="Gene3D" id="3.40.630.30">
    <property type="match status" value="1"/>
</dbReference>
<evidence type="ECO:0000313" key="4">
    <source>
        <dbReference type="Proteomes" id="UP000002791"/>
    </source>
</evidence>
<evidence type="ECO:0000259" key="1">
    <source>
        <dbReference type="PROSITE" id="PS51186"/>
    </source>
</evidence>
<dbReference type="InterPro" id="IPR000182">
    <property type="entry name" value="GNAT_dom"/>
</dbReference>